<evidence type="ECO:0000313" key="2">
    <source>
        <dbReference type="EMBL" id="KAF7195435.1"/>
    </source>
</evidence>
<dbReference type="Proteomes" id="UP000660729">
    <property type="component" value="Unassembled WGS sequence"/>
</dbReference>
<organism evidence="2 3">
    <name type="scientific">Pseudocercospora fuligena</name>
    <dbReference type="NCBI Taxonomy" id="685502"/>
    <lineage>
        <taxon>Eukaryota</taxon>
        <taxon>Fungi</taxon>
        <taxon>Dikarya</taxon>
        <taxon>Ascomycota</taxon>
        <taxon>Pezizomycotina</taxon>
        <taxon>Dothideomycetes</taxon>
        <taxon>Dothideomycetidae</taxon>
        <taxon>Mycosphaerellales</taxon>
        <taxon>Mycosphaerellaceae</taxon>
        <taxon>Pseudocercospora</taxon>
    </lineage>
</organism>
<dbReference type="OrthoDB" id="4364105at2759"/>
<reference evidence="2" key="1">
    <citation type="submission" date="2020-04" db="EMBL/GenBank/DDBJ databases">
        <title>Draft genome resource of the tomato pathogen Pseudocercospora fuligena.</title>
        <authorList>
            <person name="Zaccaron A."/>
        </authorList>
    </citation>
    <scope>NUCLEOTIDE SEQUENCE</scope>
    <source>
        <strain evidence="2">PF001</strain>
    </source>
</reference>
<keyword evidence="1" id="KW-1133">Transmembrane helix</keyword>
<dbReference type="EMBL" id="JABCIY010000040">
    <property type="protein sequence ID" value="KAF7195435.1"/>
    <property type="molecule type" value="Genomic_DNA"/>
</dbReference>
<dbReference type="AlphaFoldDB" id="A0A8H6RP68"/>
<comment type="caution">
    <text evidence="2">The sequence shown here is derived from an EMBL/GenBank/DDBJ whole genome shotgun (WGS) entry which is preliminary data.</text>
</comment>
<evidence type="ECO:0000256" key="1">
    <source>
        <dbReference type="SAM" id="Phobius"/>
    </source>
</evidence>
<keyword evidence="3" id="KW-1185">Reference proteome</keyword>
<gene>
    <name evidence="2" type="ORF">HII31_03327</name>
</gene>
<feature type="transmembrane region" description="Helical" evidence="1">
    <location>
        <begin position="228"/>
        <end position="250"/>
    </location>
</feature>
<accession>A0A8H6RP68</accession>
<keyword evidence="1" id="KW-0812">Transmembrane</keyword>
<proteinExistence type="predicted"/>
<name>A0A8H6RP68_9PEZI</name>
<keyword evidence="1" id="KW-0472">Membrane</keyword>
<protein>
    <submittedName>
        <fullName evidence="2">Uncharacterized protein</fullName>
    </submittedName>
</protein>
<evidence type="ECO:0000313" key="3">
    <source>
        <dbReference type="Proteomes" id="UP000660729"/>
    </source>
</evidence>
<sequence>MALTSVFSAPTYCSLNPSIAAWGLQTDGPDYQDYPLTTVSNIDDSDYTIITGTTTTTAARGISSFNVYPYSGYLGACEPSGALDTTYFSPGVCPESWTPAAFTISDAVTQALCCPTGVASSVSDGICSGFAATPVAMYTRDASATGVQNFEDGQTTTISAAIFYHYGPITVGWEQRDLSLFSPASAPLLMTQSSAFILAPTAPASASVTVTAMPTNEGRAGLSAGAQAGIGVGVTIIGLALVGAAVFAAFRMGMKRGETDVVTHDAQETRQSRTLQPEI</sequence>